<organism evidence="1 2">
    <name type="scientific">Paenibacillus macquariensis</name>
    <dbReference type="NCBI Taxonomy" id="948756"/>
    <lineage>
        <taxon>Bacteria</taxon>
        <taxon>Bacillati</taxon>
        <taxon>Bacillota</taxon>
        <taxon>Bacilli</taxon>
        <taxon>Bacillales</taxon>
        <taxon>Paenibacillaceae</taxon>
        <taxon>Paenibacillus</taxon>
    </lineage>
</organism>
<name>A0ABY1JU32_9BACL</name>
<reference evidence="1 2" key="1">
    <citation type="submission" date="2017-01" db="EMBL/GenBank/DDBJ databases">
        <authorList>
            <person name="Varghese N."/>
            <person name="Submissions S."/>
        </authorList>
    </citation>
    <scope>NUCLEOTIDE SEQUENCE [LARGE SCALE GENOMIC DNA]</scope>
    <source>
        <strain evidence="1 2">ATCC 23464</strain>
    </source>
</reference>
<proteinExistence type="predicted"/>
<gene>
    <name evidence="1" type="ORF">SAMN05421578_10427</name>
</gene>
<accession>A0ABY1JU32</accession>
<evidence type="ECO:0000313" key="1">
    <source>
        <dbReference type="EMBL" id="SIQ78201.1"/>
    </source>
</evidence>
<dbReference type="Proteomes" id="UP000186666">
    <property type="component" value="Unassembled WGS sequence"/>
</dbReference>
<dbReference type="RefSeq" id="WP_076576749.1">
    <property type="nucleotide sequence ID" value="NZ_FTNK01000004.1"/>
</dbReference>
<dbReference type="EMBL" id="FTNK01000004">
    <property type="protein sequence ID" value="SIQ78201.1"/>
    <property type="molecule type" value="Genomic_DNA"/>
</dbReference>
<comment type="caution">
    <text evidence="1">The sequence shown here is derived from an EMBL/GenBank/DDBJ whole genome shotgun (WGS) entry which is preliminary data.</text>
</comment>
<protein>
    <submittedName>
        <fullName evidence="1">Uncharacterized protein</fullName>
    </submittedName>
</protein>
<sequence length="91" mass="10563">MDNPAYQTDWASRFAELNFKYELEILKILERTDDDFMKAEVVTLNKKVNENNSGVFDFIDKTTSVTESKKTADGWEINSEKITKSERMTNS</sequence>
<evidence type="ECO:0000313" key="2">
    <source>
        <dbReference type="Proteomes" id="UP000186666"/>
    </source>
</evidence>
<keyword evidence="2" id="KW-1185">Reference proteome</keyword>